<dbReference type="InParanoid" id="A0A177C8Y5"/>
<dbReference type="EMBL" id="KV441555">
    <property type="protein sequence ID" value="OAG03238.1"/>
    <property type="molecule type" value="Genomic_DNA"/>
</dbReference>
<gene>
    <name evidence="3" type="ORF">CC84DRAFT_963665</name>
</gene>
<dbReference type="OrthoDB" id="270167at2759"/>
<dbReference type="InterPro" id="IPR010730">
    <property type="entry name" value="HET"/>
</dbReference>
<evidence type="ECO:0000256" key="1">
    <source>
        <dbReference type="SAM" id="Phobius"/>
    </source>
</evidence>
<keyword evidence="1" id="KW-0472">Membrane</keyword>
<feature type="transmembrane region" description="Helical" evidence="1">
    <location>
        <begin position="445"/>
        <end position="467"/>
    </location>
</feature>
<keyword evidence="1" id="KW-0812">Transmembrane</keyword>
<evidence type="ECO:0000259" key="2">
    <source>
        <dbReference type="Pfam" id="PF06985"/>
    </source>
</evidence>
<dbReference type="STRING" id="1460663.A0A177C8Y5"/>
<dbReference type="Proteomes" id="UP000077069">
    <property type="component" value="Unassembled WGS sequence"/>
</dbReference>
<dbReference type="PANTHER" id="PTHR33112:SF16">
    <property type="entry name" value="HETEROKARYON INCOMPATIBILITY DOMAIN-CONTAINING PROTEIN"/>
    <property type="match status" value="1"/>
</dbReference>
<protein>
    <recommendedName>
        <fullName evidence="2">Heterokaryon incompatibility domain-containing protein</fullName>
    </recommendedName>
</protein>
<dbReference type="PANTHER" id="PTHR33112">
    <property type="entry name" value="DOMAIN PROTEIN, PUTATIVE-RELATED"/>
    <property type="match status" value="1"/>
</dbReference>
<reference evidence="3 4" key="1">
    <citation type="submission" date="2016-05" db="EMBL/GenBank/DDBJ databases">
        <title>Comparative analysis of secretome profiles of manganese(II)-oxidizing ascomycete fungi.</title>
        <authorList>
            <consortium name="DOE Joint Genome Institute"/>
            <person name="Zeiner C.A."/>
            <person name="Purvine S.O."/>
            <person name="Zink E.M."/>
            <person name="Wu S."/>
            <person name="Pasa-Tolic L."/>
            <person name="Chaput D.L."/>
            <person name="Haridas S."/>
            <person name="Grigoriev I.V."/>
            <person name="Santelli C.M."/>
            <person name="Hansel C.M."/>
        </authorList>
    </citation>
    <scope>NUCLEOTIDE SEQUENCE [LARGE SCALE GENOMIC DNA]</scope>
    <source>
        <strain evidence="3 4">AP3s5-JAC2a</strain>
    </source>
</reference>
<evidence type="ECO:0000313" key="4">
    <source>
        <dbReference type="Proteomes" id="UP000077069"/>
    </source>
</evidence>
<evidence type="ECO:0000313" key="3">
    <source>
        <dbReference type="EMBL" id="OAG03238.1"/>
    </source>
</evidence>
<accession>A0A177C8Y5</accession>
<dbReference type="Pfam" id="PF06985">
    <property type="entry name" value="HET"/>
    <property type="match status" value="1"/>
</dbReference>
<dbReference type="RefSeq" id="XP_018033603.1">
    <property type="nucleotide sequence ID" value="XM_018187981.1"/>
</dbReference>
<dbReference type="GeneID" id="28771467"/>
<feature type="domain" description="Heterokaryon incompatibility" evidence="2">
    <location>
        <begin position="77"/>
        <end position="225"/>
    </location>
</feature>
<proteinExistence type="predicted"/>
<sequence>MQRDTDLTFGEIHGSHDSFVQNIEQIIDTALVKSEEEAPIRLRFLTRPESARVGPENTDPACYQLTSPHEHKPRMRYISVSYCWNHNQSSEGLTLPDYHIQVEPGSQRRPISCPPLVFHRSMRFARWQRCSYVWIDQECIMQTDPTDVERHLKVMHRVYGQSRWTVAVLATPISDEYNLEALLKVTRTPGSPNGRDFEIATVVALNLLHTISKDRWFSRTWAFQEKYCATSLHLLIPIAGFKITSYFKQHLLGDEVDSSWDFCLPIKIVRKLLMRLRSGPSAAKIADHWNSKDGLSFRDTIENLGIWYHNVGQSIVGEGILDWFENSHLIHGAFAMLEICDNLVVADRISIFGNLCELPYRLLSNRLNDPQYSYSTCLLALLLANFFPGPQQRAEAIKRYAWHIRDHTLGSTLETELFAQAIDASDPEHISDVMQSGKTVGWGRFCAIFFIGSIVLLQFLTVFNVLLS</sequence>
<name>A0A177C8Y5_9PLEO</name>
<keyword evidence="1" id="KW-1133">Transmembrane helix</keyword>
<organism evidence="3 4">
    <name type="scientific">Paraphaeosphaeria sporulosa</name>
    <dbReference type="NCBI Taxonomy" id="1460663"/>
    <lineage>
        <taxon>Eukaryota</taxon>
        <taxon>Fungi</taxon>
        <taxon>Dikarya</taxon>
        <taxon>Ascomycota</taxon>
        <taxon>Pezizomycotina</taxon>
        <taxon>Dothideomycetes</taxon>
        <taxon>Pleosporomycetidae</taxon>
        <taxon>Pleosporales</taxon>
        <taxon>Massarineae</taxon>
        <taxon>Didymosphaeriaceae</taxon>
        <taxon>Paraphaeosphaeria</taxon>
    </lineage>
</organism>
<dbReference type="AlphaFoldDB" id="A0A177C8Y5"/>
<keyword evidence="4" id="KW-1185">Reference proteome</keyword>